<dbReference type="OrthoDB" id="3106750at2759"/>
<protein>
    <submittedName>
        <fullName evidence="1">Uncharacterized protein</fullName>
    </submittedName>
</protein>
<accession>A0A2H3CJ07</accession>
<dbReference type="AlphaFoldDB" id="A0A2H3CJ07"/>
<organism evidence="1 2">
    <name type="scientific">Armillaria gallica</name>
    <name type="common">Bulbous honey fungus</name>
    <name type="synonym">Armillaria bulbosa</name>
    <dbReference type="NCBI Taxonomy" id="47427"/>
    <lineage>
        <taxon>Eukaryota</taxon>
        <taxon>Fungi</taxon>
        <taxon>Dikarya</taxon>
        <taxon>Basidiomycota</taxon>
        <taxon>Agaricomycotina</taxon>
        <taxon>Agaricomycetes</taxon>
        <taxon>Agaricomycetidae</taxon>
        <taxon>Agaricales</taxon>
        <taxon>Marasmiineae</taxon>
        <taxon>Physalacriaceae</taxon>
        <taxon>Armillaria</taxon>
    </lineage>
</organism>
<proteinExistence type="predicted"/>
<dbReference type="EMBL" id="KZ293709">
    <property type="protein sequence ID" value="PBK83071.1"/>
    <property type="molecule type" value="Genomic_DNA"/>
</dbReference>
<keyword evidence="2" id="KW-1185">Reference proteome</keyword>
<sequence>MYLFGPEGLLISLRLSDHDDDDKFAADNGLPTGLVIKVKMLAMDVPSSCFLQNAHALGTGYLIGVGLNSVLGGTPGCELSVPSSNARDLFLVEGFALDRDEMLVGMHAGWRIGAIFSVLSKDDGFVSKMGGLTDFKGLLTNFGVAIMYQRNKILLKVRVSPTRPSRLTAAQGSLGYQNLLLGEGLDKYENGVGVIAAKTVSLKRRGGGGHGSLALAIVGVRSSELPMERDDKGAFLQGDVHMGWKQCFDLSLSCNDNVLGVYVSVRMAAGVLMERLQIEK</sequence>
<dbReference type="Proteomes" id="UP000217790">
    <property type="component" value="Unassembled WGS sequence"/>
</dbReference>
<gene>
    <name evidence="1" type="ORF">ARMGADRAFT_1089633</name>
</gene>
<name>A0A2H3CJ07_ARMGA</name>
<reference evidence="2" key="1">
    <citation type="journal article" date="2017" name="Nat. Ecol. Evol.">
        <title>Genome expansion and lineage-specific genetic innovations in the forest pathogenic fungi Armillaria.</title>
        <authorList>
            <person name="Sipos G."/>
            <person name="Prasanna A.N."/>
            <person name="Walter M.C."/>
            <person name="O'Connor E."/>
            <person name="Balint B."/>
            <person name="Krizsan K."/>
            <person name="Kiss B."/>
            <person name="Hess J."/>
            <person name="Varga T."/>
            <person name="Slot J."/>
            <person name="Riley R."/>
            <person name="Boka B."/>
            <person name="Rigling D."/>
            <person name="Barry K."/>
            <person name="Lee J."/>
            <person name="Mihaltcheva S."/>
            <person name="LaButti K."/>
            <person name="Lipzen A."/>
            <person name="Waldron R."/>
            <person name="Moloney N.M."/>
            <person name="Sperisen C."/>
            <person name="Kredics L."/>
            <person name="Vagvoelgyi C."/>
            <person name="Patrignani A."/>
            <person name="Fitzpatrick D."/>
            <person name="Nagy I."/>
            <person name="Doyle S."/>
            <person name="Anderson J.B."/>
            <person name="Grigoriev I.V."/>
            <person name="Gueldener U."/>
            <person name="Muensterkoetter M."/>
            <person name="Nagy L.G."/>
        </authorList>
    </citation>
    <scope>NUCLEOTIDE SEQUENCE [LARGE SCALE GENOMIC DNA]</scope>
    <source>
        <strain evidence="2">Ar21-2</strain>
    </source>
</reference>
<evidence type="ECO:0000313" key="1">
    <source>
        <dbReference type="EMBL" id="PBK83071.1"/>
    </source>
</evidence>
<dbReference type="InParanoid" id="A0A2H3CJ07"/>
<evidence type="ECO:0000313" key="2">
    <source>
        <dbReference type="Proteomes" id="UP000217790"/>
    </source>
</evidence>